<dbReference type="AlphaFoldDB" id="A0A4S9SYR7"/>
<reference evidence="2 3" key="1">
    <citation type="submission" date="2018-10" db="EMBL/GenBank/DDBJ databases">
        <title>Fifty Aureobasidium pullulans genomes reveal a recombining polyextremotolerant generalist.</title>
        <authorList>
            <person name="Gostincar C."/>
            <person name="Turk M."/>
            <person name="Zajc J."/>
            <person name="Gunde-Cimerman N."/>
        </authorList>
    </citation>
    <scope>NUCLEOTIDE SEQUENCE [LARGE SCALE GENOMIC DNA]</scope>
    <source>
        <strain evidence="2 3">EXF-3863</strain>
    </source>
</reference>
<accession>A0A4S9SYR7</accession>
<evidence type="ECO:0000259" key="1">
    <source>
        <dbReference type="Pfam" id="PF13472"/>
    </source>
</evidence>
<gene>
    <name evidence="2" type="ORF">D6C91_06409</name>
</gene>
<dbReference type="EMBL" id="QZBM01000324">
    <property type="protein sequence ID" value="THZ16323.1"/>
    <property type="molecule type" value="Genomic_DNA"/>
</dbReference>
<dbReference type="PANTHER" id="PTHR37981:SF1">
    <property type="entry name" value="SGNH HYDROLASE-TYPE ESTERASE DOMAIN-CONTAINING PROTEIN"/>
    <property type="match status" value="1"/>
</dbReference>
<comment type="caution">
    <text evidence="2">The sequence shown here is derived from an EMBL/GenBank/DDBJ whole genome shotgun (WGS) entry which is preliminary data.</text>
</comment>
<evidence type="ECO:0000313" key="3">
    <source>
        <dbReference type="Proteomes" id="UP000308005"/>
    </source>
</evidence>
<dbReference type="GO" id="GO:0006629">
    <property type="term" value="P:lipid metabolic process"/>
    <property type="evidence" value="ECO:0007669"/>
    <property type="project" value="TreeGrafter"/>
</dbReference>
<dbReference type="GO" id="GO:0016788">
    <property type="term" value="F:hydrolase activity, acting on ester bonds"/>
    <property type="evidence" value="ECO:0007669"/>
    <property type="project" value="InterPro"/>
</dbReference>
<dbReference type="InterPro" id="IPR037460">
    <property type="entry name" value="SEST-like"/>
</dbReference>
<dbReference type="Proteomes" id="UP000308005">
    <property type="component" value="Unassembled WGS sequence"/>
</dbReference>
<name>A0A4S9SYR7_AURPU</name>
<dbReference type="Gene3D" id="3.40.50.1110">
    <property type="entry name" value="SGNH hydrolase"/>
    <property type="match status" value="1"/>
</dbReference>
<feature type="domain" description="SGNH hydrolase-type esterase" evidence="1">
    <location>
        <begin position="120"/>
        <end position="333"/>
    </location>
</feature>
<organism evidence="2 3">
    <name type="scientific">Aureobasidium pullulans</name>
    <name type="common">Black yeast</name>
    <name type="synonym">Pullularia pullulans</name>
    <dbReference type="NCBI Taxonomy" id="5580"/>
    <lineage>
        <taxon>Eukaryota</taxon>
        <taxon>Fungi</taxon>
        <taxon>Dikarya</taxon>
        <taxon>Ascomycota</taxon>
        <taxon>Pezizomycotina</taxon>
        <taxon>Dothideomycetes</taxon>
        <taxon>Dothideomycetidae</taxon>
        <taxon>Dothideales</taxon>
        <taxon>Saccotheciaceae</taxon>
        <taxon>Aureobasidium</taxon>
    </lineage>
</organism>
<evidence type="ECO:0000313" key="2">
    <source>
        <dbReference type="EMBL" id="THZ16323.1"/>
    </source>
</evidence>
<protein>
    <recommendedName>
        <fullName evidence="1">SGNH hydrolase-type esterase domain-containing protein</fullName>
    </recommendedName>
</protein>
<proteinExistence type="predicted"/>
<dbReference type="Pfam" id="PF13472">
    <property type="entry name" value="Lipase_GDSL_2"/>
    <property type="match status" value="1"/>
</dbReference>
<dbReference type="InterPro" id="IPR013830">
    <property type="entry name" value="SGNH_hydro"/>
</dbReference>
<sequence>MGGCLTEHDSRTIMEDNRAKLAPEPLHILKQNQRKREELVKFPPCCALQMAPRFALLVVATYLWSSHLCFQPGAGLALPSSDLGPTYKHRIHVENTTPITKRDDVAKDPNDHSWITHWAALGDSYSAGIGCGYLLDHACSRYNLSWPNLMNEDARMGKTSREFQFLACSGATSPEILAHQIPQLSDGVQIITMTAGGNDAGFSDILIDCVFGVSLESKCDTLLYNAQALMQSEAFKSNIESLLSAAISKLGENGRVYYAGYAPFFDITSTQCNDVSWDVFNMGFIHTKLTTDLRTRINVLVSQMNAILEGIVRAAGDQAVFVDYSGWVEKVEGRFCEDGIEEPYGNNEDLFFYEWSTIDEWETPDFQSEHPRRSLEDYGNSTFPGKMVSAIDSAMAKNSTLQVRNIYADDTELLGELGVDPDDLSDQTALLMDGMKRVFHPTFSGHSLIANLMFYHMGAERAKMFDQQVKPIVGDILPSSCVREPGYVDGGPIVPSVTCVPAPDVPDDYWFDTDSIRQIQDRFCRYVGNRNQTDISRSDSEDNGLGQSFSYQIYGLFNTYIDVWVQNAGCRRPTLYSSERTCRALIGAVVNQCTPESTKKFGGSASFSCEEFHIKVGGRFTKFTKAAQSWNSTFVNTTQLGLALSELTFVQNETNNTQI</sequence>
<dbReference type="PANTHER" id="PTHR37981">
    <property type="entry name" value="LIPASE 2"/>
    <property type="match status" value="1"/>
</dbReference>
<dbReference type="SUPFAM" id="SSF52266">
    <property type="entry name" value="SGNH hydrolase"/>
    <property type="match status" value="1"/>
</dbReference>
<dbReference type="InterPro" id="IPR036514">
    <property type="entry name" value="SGNH_hydro_sf"/>
</dbReference>
<dbReference type="CDD" id="cd01823">
    <property type="entry name" value="SEST_like"/>
    <property type="match status" value="1"/>
</dbReference>